<comment type="caution">
    <text evidence="2">The sequence shown here is derived from an EMBL/GenBank/DDBJ whole genome shotgun (WGS) entry which is preliminary data.</text>
</comment>
<gene>
    <name evidence="2" type="ORF">EHQ59_07255</name>
</gene>
<dbReference type="InterPro" id="IPR052164">
    <property type="entry name" value="Anthracycline_SecMetBiosynth"/>
</dbReference>
<dbReference type="Gene3D" id="3.10.180.10">
    <property type="entry name" value="2,3-Dihydroxybiphenyl 1,2-Dioxygenase, domain 1"/>
    <property type="match status" value="1"/>
</dbReference>
<dbReference type="EMBL" id="RQGG01000018">
    <property type="protein sequence ID" value="TGL54423.1"/>
    <property type="molecule type" value="Genomic_DNA"/>
</dbReference>
<evidence type="ECO:0000259" key="1">
    <source>
        <dbReference type="PROSITE" id="PS51819"/>
    </source>
</evidence>
<dbReference type="InterPro" id="IPR029068">
    <property type="entry name" value="Glyas_Bleomycin-R_OHBP_Dase"/>
</dbReference>
<dbReference type="PANTHER" id="PTHR33993:SF2">
    <property type="entry name" value="VOC DOMAIN-CONTAINING PROTEIN"/>
    <property type="match status" value="1"/>
</dbReference>
<dbReference type="PROSITE" id="PS51819">
    <property type="entry name" value="VOC"/>
    <property type="match status" value="1"/>
</dbReference>
<feature type="domain" description="VOC" evidence="1">
    <location>
        <begin position="6"/>
        <end position="125"/>
    </location>
</feature>
<dbReference type="SUPFAM" id="SSF54593">
    <property type="entry name" value="Glyoxalase/Bleomycin resistance protein/Dihydroxybiphenyl dioxygenase"/>
    <property type="match status" value="1"/>
</dbReference>
<evidence type="ECO:0000313" key="3">
    <source>
        <dbReference type="Proteomes" id="UP000297609"/>
    </source>
</evidence>
<evidence type="ECO:0000313" key="2">
    <source>
        <dbReference type="EMBL" id="TGL54423.1"/>
    </source>
</evidence>
<reference evidence="2" key="1">
    <citation type="journal article" date="2019" name="PLoS Negl. Trop. Dis.">
        <title>Revisiting the worldwide diversity of Leptospira species in the environment.</title>
        <authorList>
            <person name="Vincent A.T."/>
            <person name="Schiettekatte O."/>
            <person name="Bourhy P."/>
            <person name="Veyrier F.J."/>
            <person name="Picardeau M."/>
        </authorList>
    </citation>
    <scope>NUCLEOTIDE SEQUENCE [LARGE SCALE GENOMIC DNA]</scope>
    <source>
        <strain evidence="2">201702454</strain>
    </source>
</reference>
<accession>A0A4R9JQN3</accession>
<dbReference type="OrthoDB" id="9804235at2"/>
<name>A0A4R9JQN3_9LEPT</name>
<dbReference type="InterPro" id="IPR037523">
    <property type="entry name" value="VOC_core"/>
</dbReference>
<dbReference type="PANTHER" id="PTHR33993">
    <property type="entry name" value="GLYOXALASE-RELATED"/>
    <property type="match status" value="1"/>
</dbReference>
<dbReference type="InterPro" id="IPR004360">
    <property type="entry name" value="Glyas_Fos-R_dOase_dom"/>
</dbReference>
<sequence>MTKTNAIGWFDLYVKQLDRATKFYENICHQRLEDLIDPTGETKMKVFTSDMALYGSSGALVESKYQKPGLGGTMVYFSVEDCLLDEKKLKSFGGKLIRQKFSIGNFGFVSICEDSEGNQIGLSSMK</sequence>
<dbReference type="AlphaFoldDB" id="A0A4R9JQN3"/>
<dbReference type="Pfam" id="PF00903">
    <property type="entry name" value="Glyoxalase"/>
    <property type="match status" value="1"/>
</dbReference>
<dbReference type="Proteomes" id="UP000297609">
    <property type="component" value="Unassembled WGS sequence"/>
</dbReference>
<protein>
    <submittedName>
        <fullName evidence="2">VOC family protein</fullName>
    </submittedName>
</protein>
<proteinExistence type="predicted"/>
<keyword evidence="3" id="KW-1185">Reference proteome</keyword>
<organism evidence="2 3">
    <name type="scientific">Leptospira kemamanensis</name>
    <dbReference type="NCBI Taxonomy" id="2484942"/>
    <lineage>
        <taxon>Bacteria</taxon>
        <taxon>Pseudomonadati</taxon>
        <taxon>Spirochaetota</taxon>
        <taxon>Spirochaetia</taxon>
        <taxon>Leptospirales</taxon>
        <taxon>Leptospiraceae</taxon>
        <taxon>Leptospira</taxon>
    </lineage>
</organism>